<evidence type="ECO:0000313" key="7">
    <source>
        <dbReference type="Proteomes" id="UP001501147"/>
    </source>
</evidence>
<sequence length="464" mass="49038">MTSPAPAGPPSRARPAPPAGRAGDAFRAVTVVDIDLARPGEFRAPGGRPPRRDPTGPALALVRLHGRPLGTVTATAEGPRDLWRALADSARRELPGAARTPASVPAPVPPRAGEPRPQVGVVVATRDRTGLLRSCLDSLLAADPPPAEVIVVDNAPSDDSTERLVRTRYATRVRYLREPVPGLARAHNRGLAAVRTPLAAFTDDDTLVDPGWPAALAAAFRADPETGCVTGLIVPAELRTAAQAALERHGAFGKGFAPRIWSLRDPPADPLFPFTAGRFGSGTNMAFRTELLRDMGGFDPATGTGTPAHGGDDLLAFFRVLVGGRSLAYTPDAIVWHRHRRTPEALAAQAFGYGSGLGAYLAAAMAHEPRMLPALLRRVPGGLRHALARAGGHPGPDRGPSRRLALRELRGMAYGPVGYLRSRRRSRRAAPRQAPAAHRTPPAATAPGADDPRLRRGHRRPGTG</sequence>
<dbReference type="SUPFAM" id="SSF53448">
    <property type="entry name" value="Nucleotide-diphospho-sugar transferases"/>
    <property type="match status" value="1"/>
</dbReference>
<feature type="region of interest" description="Disordered" evidence="5">
    <location>
        <begin position="37"/>
        <end position="56"/>
    </location>
</feature>
<dbReference type="Gene3D" id="3.90.550.10">
    <property type="entry name" value="Spore Coat Polysaccharide Biosynthesis Protein SpsA, Chain A"/>
    <property type="match status" value="1"/>
</dbReference>
<keyword evidence="3" id="KW-0328">Glycosyltransferase</keyword>
<dbReference type="InterPro" id="IPR029044">
    <property type="entry name" value="Nucleotide-diphossugar_trans"/>
</dbReference>
<feature type="region of interest" description="Disordered" evidence="5">
    <location>
        <begin position="93"/>
        <end position="117"/>
    </location>
</feature>
<organism evidence="6 7">
    <name type="scientific">Streptomyces sanyensis</name>
    <dbReference type="NCBI Taxonomy" id="568869"/>
    <lineage>
        <taxon>Bacteria</taxon>
        <taxon>Bacillati</taxon>
        <taxon>Actinomycetota</taxon>
        <taxon>Actinomycetes</taxon>
        <taxon>Kitasatosporales</taxon>
        <taxon>Streptomycetaceae</taxon>
        <taxon>Streptomyces</taxon>
    </lineage>
</organism>
<feature type="compositionally biased region" description="Basic residues" evidence="5">
    <location>
        <begin position="455"/>
        <end position="464"/>
    </location>
</feature>
<evidence type="ECO:0000256" key="1">
    <source>
        <dbReference type="ARBA" id="ARBA00004776"/>
    </source>
</evidence>
<protein>
    <recommendedName>
        <fullName evidence="8">Glycosyltransferase</fullName>
    </recommendedName>
</protein>
<evidence type="ECO:0000256" key="4">
    <source>
        <dbReference type="ARBA" id="ARBA00022679"/>
    </source>
</evidence>
<evidence type="ECO:0000313" key="6">
    <source>
        <dbReference type="EMBL" id="GAA4794100.1"/>
    </source>
</evidence>
<evidence type="ECO:0008006" key="8">
    <source>
        <dbReference type="Google" id="ProtNLM"/>
    </source>
</evidence>
<gene>
    <name evidence="6" type="ORF">GCM10023329_53340</name>
</gene>
<name>A0ABP9BDL9_9ACTN</name>
<feature type="compositionally biased region" description="Low complexity" evidence="5">
    <location>
        <begin position="431"/>
        <end position="449"/>
    </location>
</feature>
<reference evidence="7" key="1">
    <citation type="journal article" date="2019" name="Int. J. Syst. Evol. Microbiol.">
        <title>The Global Catalogue of Microorganisms (GCM) 10K type strain sequencing project: providing services to taxonomists for standard genome sequencing and annotation.</title>
        <authorList>
            <consortium name="The Broad Institute Genomics Platform"/>
            <consortium name="The Broad Institute Genome Sequencing Center for Infectious Disease"/>
            <person name="Wu L."/>
            <person name="Ma J."/>
        </authorList>
    </citation>
    <scope>NUCLEOTIDE SEQUENCE [LARGE SCALE GENOMIC DNA]</scope>
    <source>
        <strain evidence="7">JCM 18324</strain>
    </source>
</reference>
<dbReference type="PANTHER" id="PTHR43179">
    <property type="entry name" value="RHAMNOSYLTRANSFERASE WBBL"/>
    <property type="match status" value="1"/>
</dbReference>
<dbReference type="RefSeq" id="WP_345616039.1">
    <property type="nucleotide sequence ID" value="NZ_BAABJV010000023.1"/>
</dbReference>
<keyword evidence="7" id="KW-1185">Reference proteome</keyword>
<dbReference type="EMBL" id="BAABJV010000023">
    <property type="protein sequence ID" value="GAA4794100.1"/>
    <property type="molecule type" value="Genomic_DNA"/>
</dbReference>
<feature type="compositionally biased region" description="Basic residues" evidence="5">
    <location>
        <begin position="421"/>
        <end position="430"/>
    </location>
</feature>
<evidence type="ECO:0000256" key="2">
    <source>
        <dbReference type="ARBA" id="ARBA00006739"/>
    </source>
</evidence>
<feature type="compositionally biased region" description="Low complexity" evidence="5">
    <location>
        <begin position="1"/>
        <end position="23"/>
    </location>
</feature>
<feature type="region of interest" description="Disordered" evidence="5">
    <location>
        <begin position="1"/>
        <end position="25"/>
    </location>
</feature>
<dbReference type="Proteomes" id="UP001501147">
    <property type="component" value="Unassembled WGS sequence"/>
</dbReference>
<dbReference type="PANTHER" id="PTHR43179:SF12">
    <property type="entry name" value="GALACTOFURANOSYLTRANSFERASE GLFT2"/>
    <property type="match status" value="1"/>
</dbReference>
<dbReference type="Pfam" id="PF13641">
    <property type="entry name" value="Glyco_tranf_2_3"/>
    <property type="match status" value="1"/>
</dbReference>
<proteinExistence type="inferred from homology"/>
<comment type="similarity">
    <text evidence="2">Belongs to the glycosyltransferase 2 family.</text>
</comment>
<feature type="region of interest" description="Disordered" evidence="5">
    <location>
        <begin position="420"/>
        <end position="464"/>
    </location>
</feature>
<comment type="pathway">
    <text evidence="1">Cell wall biogenesis; cell wall polysaccharide biosynthesis.</text>
</comment>
<evidence type="ECO:0000256" key="3">
    <source>
        <dbReference type="ARBA" id="ARBA00022676"/>
    </source>
</evidence>
<accession>A0ABP9BDL9</accession>
<evidence type="ECO:0000256" key="5">
    <source>
        <dbReference type="SAM" id="MobiDB-lite"/>
    </source>
</evidence>
<keyword evidence="4" id="KW-0808">Transferase</keyword>
<comment type="caution">
    <text evidence="6">The sequence shown here is derived from an EMBL/GenBank/DDBJ whole genome shotgun (WGS) entry which is preliminary data.</text>
</comment>